<accession>R7TM54</accession>
<dbReference type="SUPFAM" id="SSF51735">
    <property type="entry name" value="NAD(P)-binding Rossmann-fold domains"/>
    <property type="match status" value="1"/>
</dbReference>
<dbReference type="PANTHER" id="PTHR38015:SF1">
    <property type="entry name" value="OPINE DEHYDROGENASE DOMAIN-CONTAINING PROTEIN"/>
    <property type="match status" value="1"/>
</dbReference>
<feature type="domain" description="Opine dehydrogenase" evidence="1">
    <location>
        <begin position="198"/>
        <end position="364"/>
    </location>
</feature>
<keyword evidence="4" id="KW-1185">Reference proteome</keyword>
<dbReference type="AlphaFoldDB" id="R7TM54"/>
<dbReference type="Gene3D" id="3.40.50.720">
    <property type="entry name" value="NAD(P)-binding Rossmann-like Domain"/>
    <property type="match status" value="1"/>
</dbReference>
<dbReference type="InterPro" id="IPR003421">
    <property type="entry name" value="Opine_DH"/>
</dbReference>
<dbReference type="HOGENOM" id="CLU_041606_1_0_1"/>
<dbReference type="OrthoDB" id="6058913at2759"/>
<evidence type="ECO:0000313" key="3">
    <source>
        <dbReference type="EnsemblMetazoa" id="CapteP141167"/>
    </source>
</evidence>
<dbReference type="Proteomes" id="UP000014760">
    <property type="component" value="Unassembled WGS sequence"/>
</dbReference>
<dbReference type="EnsemblMetazoa" id="CapteT141167">
    <property type="protein sequence ID" value="CapteP141167"/>
    <property type="gene ID" value="CapteG141167"/>
</dbReference>
<dbReference type="GO" id="GO:0016491">
    <property type="term" value="F:oxidoreductase activity"/>
    <property type="evidence" value="ECO:0007669"/>
    <property type="project" value="InterPro"/>
</dbReference>
<dbReference type="OMA" id="HPARYYS"/>
<name>R7TM54_CAPTE</name>
<evidence type="ECO:0000313" key="4">
    <source>
        <dbReference type="Proteomes" id="UP000014760"/>
    </source>
</evidence>
<protein>
    <recommendedName>
        <fullName evidence="1">Opine dehydrogenase domain-containing protein</fullName>
    </recommendedName>
</protein>
<dbReference type="InterPro" id="IPR036291">
    <property type="entry name" value="NAD(P)-bd_dom_sf"/>
</dbReference>
<dbReference type="InterPro" id="IPR051729">
    <property type="entry name" value="Opine/Lysopine_DH"/>
</dbReference>
<evidence type="ECO:0000313" key="2">
    <source>
        <dbReference type="EMBL" id="ELT92175.1"/>
    </source>
</evidence>
<reference evidence="3" key="3">
    <citation type="submission" date="2015-06" db="UniProtKB">
        <authorList>
            <consortium name="EnsemblMetazoa"/>
        </authorList>
    </citation>
    <scope>IDENTIFICATION</scope>
</reference>
<reference evidence="4" key="1">
    <citation type="submission" date="2012-12" db="EMBL/GenBank/DDBJ databases">
        <authorList>
            <person name="Hellsten U."/>
            <person name="Grimwood J."/>
            <person name="Chapman J.A."/>
            <person name="Shapiro H."/>
            <person name="Aerts A."/>
            <person name="Otillar R.P."/>
            <person name="Terry A.Y."/>
            <person name="Boore J.L."/>
            <person name="Simakov O."/>
            <person name="Marletaz F."/>
            <person name="Cho S.-J."/>
            <person name="Edsinger-Gonzales E."/>
            <person name="Havlak P."/>
            <person name="Kuo D.-H."/>
            <person name="Larsson T."/>
            <person name="Lv J."/>
            <person name="Arendt D."/>
            <person name="Savage R."/>
            <person name="Osoegawa K."/>
            <person name="de Jong P."/>
            <person name="Lindberg D.R."/>
            <person name="Seaver E.C."/>
            <person name="Weisblat D.A."/>
            <person name="Putnam N.H."/>
            <person name="Grigoriev I.V."/>
            <person name="Rokhsar D.S."/>
        </authorList>
    </citation>
    <scope>NUCLEOTIDE SEQUENCE</scope>
    <source>
        <strain evidence="4">I ESC-2004</strain>
    </source>
</reference>
<dbReference type="EMBL" id="AMQN01002880">
    <property type="status" value="NOT_ANNOTATED_CDS"/>
    <property type="molecule type" value="Genomic_DNA"/>
</dbReference>
<evidence type="ECO:0000259" key="1">
    <source>
        <dbReference type="Pfam" id="PF02317"/>
    </source>
</evidence>
<proteinExistence type="predicted"/>
<dbReference type="Pfam" id="PF02317">
    <property type="entry name" value="Octopine_DH"/>
    <property type="match status" value="1"/>
</dbReference>
<dbReference type="Gene3D" id="1.10.1040.10">
    <property type="entry name" value="N-(1-d-carboxylethyl)-l-norvaline Dehydrogenase, domain 2"/>
    <property type="match status" value="1"/>
</dbReference>
<gene>
    <name evidence="2" type="ORF">CAPTEDRAFT_141167</name>
</gene>
<dbReference type="InterPro" id="IPR008927">
    <property type="entry name" value="6-PGluconate_DH-like_C_sf"/>
</dbReference>
<dbReference type="PANTHER" id="PTHR38015">
    <property type="entry name" value="BLR6086 PROTEIN"/>
    <property type="match status" value="1"/>
</dbReference>
<sequence length="399" mass="42948">MKITALICGGGNGAHVLAGLAPAQPDVEARVLTLFADEAERWTKAMEGKDFSVDCHAGGKVTNVVGKPSIVTKDPAKAAPGVDIIVFTVPAFAHAGYLEALKPYVKPGLVLVGCPGQAGFEFAVRGIWGEAAKGVTIMSFESLPWACRFLEFGRKAEVLGTKGTLQGAVNAGCTAPPMDATAMLQKVLGPLPKLLTSGHLIGITLMATNGYLHPSIMCGHWEKWDGKTMQEPPLFYNGVSKESAQLLSDVSDEVVATAKTLEEKCKGVCMGNVSHMYQWYLRCYGNDIDDKTDLYTCIKTNRAYKGLTHPCTANEDGSFSPNFGYRYMTEDLPFGIVVMRGVATIAGVPTPHMDRIIYWGQKLMGKEYLVDGELKGKDIPSTRSPQAYGINTLEALMGL</sequence>
<dbReference type="EMBL" id="KB310235">
    <property type="protein sequence ID" value="ELT92175.1"/>
    <property type="molecule type" value="Genomic_DNA"/>
</dbReference>
<reference evidence="2 4" key="2">
    <citation type="journal article" date="2013" name="Nature">
        <title>Insights into bilaterian evolution from three spiralian genomes.</title>
        <authorList>
            <person name="Simakov O."/>
            <person name="Marletaz F."/>
            <person name="Cho S.J."/>
            <person name="Edsinger-Gonzales E."/>
            <person name="Havlak P."/>
            <person name="Hellsten U."/>
            <person name="Kuo D.H."/>
            <person name="Larsson T."/>
            <person name="Lv J."/>
            <person name="Arendt D."/>
            <person name="Savage R."/>
            <person name="Osoegawa K."/>
            <person name="de Jong P."/>
            <person name="Grimwood J."/>
            <person name="Chapman J.A."/>
            <person name="Shapiro H."/>
            <person name="Aerts A."/>
            <person name="Otillar R.P."/>
            <person name="Terry A.Y."/>
            <person name="Boore J.L."/>
            <person name="Grigoriev I.V."/>
            <person name="Lindberg D.R."/>
            <person name="Seaver E.C."/>
            <person name="Weisblat D.A."/>
            <person name="Putnam N.H."/>
            <person name="Rokhsar D.S."/>
        </authorList>
    </citation>
    <scope>NUCLEOTIDE SEQUENCE</scope>
    <source>
        <strain evidence="2 4">I ESC-2004</strain>
    </source>
</reference>
<dbReference type="SUPFAM" id="SSF48179">
    <property type="entry name" value="6-phosphogluconate dehydrogenase C-terminal domain-like"/>
    <property type="match status" value="1"/>
</dbReference>
<organism evidence="2">
    <name type="scientific">Capitella teleta</name>
    <name type="common">Polychaete worm</name>
    <dbReference type="NCBI Taxonomy" id="283909"/>
    <lineage>
        <taxon>Eukaryota</taxon>
        <taxon>Metazoa</taxon>
        <taxon>Spiralia</taxon>
        <taxon>Lophotrochozoa</taxon>
        <taxon>Annelida</taxon>
        <taxon>Polychaeta</taxon>
        <taxon>Sedentaria</taxon>
        <taxon>Scolecida</taxon>
        <taxon>Capitellidae</taxon>
        <taxon>Capitella</taxon>
    </lineage>
</organism>
<dbReference type="InterPro" id="IPR013328">
    <property type="entry name" value="6PGD_dom2"/>
</dbReference>